<organism evidence="3 4">
    <name type="scientific">Prorocentrum cordatum</name>
    <dbReference type="NCBI Taxonomy" id="2364126"/>
    <lineage>
        <taxon>Eukaryota</taxon>
        <taxon>Sar</taxon>
        <taxon>Alveolata</taxon>
        <taxon>Dinophyceae</taxon>
        <taxon>Prorocentrales</taxon>
        <taxon>Prorocentraceae</taxon>
        <taxon>Prorocentrum</taxon>
    </lineage>
</organism>
<evidence type="ECO:0000256" key="1">
    <source>
        <dbReference type="SAM" id="Coils"/>
    </source>
</evidence>
<keyword evidence="4" id="KW-1185">Reference proteome</keyword>
<feature type="region of interest" description="Disordered" evidence="2">
    <location>
        <begin position="53"/>
        <end position="73"/>
    </location>
</feature>
<evidence type="ECO:0000313" key="3">
    <source>
        <dbReference type="EMBL" id="CAK0831512.1"/>
    </source>
</evidence>
<sequence length="274" mass="29174">MEQLAWALPAPRPAQPDVAGGTLPEADCPGPWLRAWVEFQVDSRINQALRELAAAGGAPSRAPGDDAGGRQAAGAEVRRVAEAHASLLAVVEGLVGEVSKVPPLEREQAAAEKARRSLEEGLKRLEGSLSAVARADAEARLEHVEGALQGHAESLGRLQAELAARGEDAGRLQSLEERWGAARAASEGTEARLQQLEQRCQELTGRSPEARRLQRLEQLWDAAVAAREGQERRSFGSSRRGVSRGPGSKRSSSSSSRGCSGALATRAGRRVPRR</sequence>
<feature type="compositionally biased region" description="Low complexity" evidence="2">
    <location>
        <begin position="235"/>
        <end position="261"/>
    </location>
</feature>
<proteinExistence type="predicted"/>
<dbReference type="EMBL" id="CAUYUJ010011292">
    <property type="protein sequence ID" value="CAK0831512.1"/>
    <property type="molecule type" value="Genomic_DNA"/>
</dbReference>
<feature type="region of interest" description="Disordered" evidence="2">
    <location>
        <begin position="1"/>
        <end position="25"/>
    </location>
</feature>
<comment type="caution">
    <text evidence="3">The sequence shown here is derived from an EMBL/GenBank/DDBJ whole genome shotgun (WGS) entry which is preliminary data.</text>
</comment>
<dbReference type="Proteomes" id="UP001189429">
    <property type="component" value="Unassembled WGS sequence"/>
</dbReference>
<feature type="compositionally biased region" description="Low complexity" evidence="2">
    <location>
        <begin position="53"/>
        <end position="62"/>
    </location>
</feature>
<evidence type="ECO:0000256" key="2">
    <source>
        <dbReference type="SAM" id="MobiDB-lite"/>
    </source>
</evidence>
<feature type="region of interest" description="Disordered" evidence="2">
    <location>
        <begin position="226"/>
        <end position="274"/>
    </location>
</feature>
<accession>A0ABN9SII7</accession>
<feature type="non-terminal residue" evidence="3">
    <location>
        <position position="274"/>
    </location>
</feature>
<feature type="coiled-coil region" evidence="1">
    <location>
        <begin position="186"/>
        <end position="213"/>
    </location>
</feature>
<protein>
    <submittedName>
        <fullName evidence="3">Uncharacterized protein</fullName>
    </submittedName>
</protein>
<keyword evidence="1" id="KW-0175">Coiled coil</keyword>
<name>A0ABN9SII7_9DINO</name>
<gene>
    <name evidence="3" type="ORF">PCOR1329_LOCUS29812</name>
</gene>
<evidence type="ECO:0000313" key="4">
    <source>
        <dbReference type="Proteomes" id="UP001189429"/>
    </source>
</evidence>
<reference evidence="3" key="1">
    <citation type="submission" date="2023-10" db="EMBL/GenBank/DDBJ databases">
        <authorList>
            <person name="Chen Y."/>
            <person name="Shah S."/>
            <person name="Dougan E. K."/>
            <person name="Thang M."/>
            <person name="Chan C."/>
        </authorList>
    </citation>
    <scope>NUCLEOTIDE SEQUENCE [LARGE SCALE GENOMIC DNA]</scope>
</reference>